<proteinExistence type="predicted"/>
<dbReference type="Proteomes" id="UP000712281">
    <property type="component" value="Unassembled WGS sequence"/>
</dbReference>
<dbReference type="EMBL" id="QGKW02001940">
    <property type="protein sequence ID" value="KAF2559217.1"/>
    <property type="molecule type" value="Genomic_DNA"/>
</dbReference>
<dbReference type="AlphaFoldDB" id="A0A8S9HQF5"/>
<feature type="coiled-coil region" evidence="1">
    <location>
        <begin position="150"/>
        <end position="212"/>
    </location>
</feature>
<organism evidence="3 4">
    <name type="scientific">Brassica cretica</name>
    <name type="common">Mustard</name>
    <dbReference type="NCBI Taxonomy" id="69181"/>
    <lineage>
        <taxon>Eukaryota</taxon>
        <taxon>Viridiplantae</taxon>
        <taxon>Streptophyta</taxon>
        <taxon>Embryophyta</taxon>
        <taxon>Tracheophyta</taxon>
        <taxon>Spermatophyta</taxon>
        <taxon>Magnoliopsida</taxon>
        <taxon>eudicotyledons</taxon>
        <taxon>Gunneridae</taxon>
        <taxon>Pentapetalae</taxon>
        <taxon>rosids</taxon>
        <taxon>malvids</taxon>
        <taxon>Brassicales</taxon>
        <taxon>Brassicaceae</taxon>
        <taxon>Brassiceae</taxon>
        <taxon>Brassica</taxon>
    </lineage>
</organism>
<evidence type="ECO:0000313" key="3">
    <source>
        <dbReference type="EMBL" id="KAF2559217.1"/>
    </source>
</evidence>
<evidence type="ECO:0000256" key="1">
    <source>
        <dbReference type="SAM" id="Coils"/>
    </source>
</evidence>
<gene>
    <name evidence="3" type="ORF">F2Q68_00014627</name>
</gene>
<comment type="caution">
    <text evidence="3">The sequence shown here is derived from an EMBL/GenBank/DDBJ whole genome shotgun (WGS) entry which is preliminary data.</text>
</comment>
<evidence type="ECO:0000256" key="2">
    <source>
        <dbReference type="SAM" id="MobiDB-lite"/>
    </source>
</evidence>
<protein>
    <submittedName>
        <fullName evidence="3">Uncharacterized protein</fullName>
    </submittedName>
</protein>
<reference evidence="3" key="1">
    <citation type="submission" date="2019-12" db="EMBL/GenBank/DDBJ databases">
        <title>Genome sequencing and annotation of Brassica cretica.</title>
        <authorList>
            <person name="Studholme D.J."/>
            <person name="Sarris P.F."/>
        </authorList>
    </citation>
    <scope>NUCLEOTIDE SEQUENCE</scope>
    <source>
        <strain evidence="3">PFS-001/15</strain>
        <tissue evidence="3">Leaf</tissue>
    </source>
</reference>
<accession>A0A8S9HQF5</accession>
<feature type="region of interest" description="Disordered" evidence="2">
    <location>
        <begin position="28"/>
        <end position="81"/>
    </location>
</feature>
<evidence type="ECO:0000313" key="4">
    <source>
        <dbReference type="Proteomes" id="UP000712281"/>
    </source>
</evidence>
<keyword evidence="1" id="KW-0175">Coiled coil</keyword>
<sequence>MTPELRGLIATLQRGENRATPIGLAAPVRRGKGHRNKNQDQSPGLMSMPVSITIPADGAQKTPNTSAGSVGDRPLNDDIDSSTHRCRRRALEDINSVNSNSSSWGLPLPLRVSGKGTSQRLALIWRKIIEKGCELPSLERMREHGAYVRMAVVNAKAMKARNEYAALIERRLADFPSKEEIGVEIEDLKGKLAAAGTEKVAIQNDLEAMKEKHMREIEGRDAAARRECHLAHRSLAREYDAVLAVVRDKLQKKKKETAAEIRLQEVRARIEALTEYIEGGYELEEELECLKGQLVPRNFMSVVKGFTSNFNSWRKFFFFVRVDAASVEESCIPLFRRLPNDRPFINPLAPFPEDIIAMRDLLRNGPFFWTSFTPKRVRKALRFVHPGPALGGETRGDSEPEDQGPNAAPTIVTGTNSSKGKDINLGDLEFSVDDCMLPGWDPNLAYGDESGTSEFPIPDFDDFFASLPSGFDAPQATSESGRPKVVAEGSRIINGGLNLLGSAIEVSHREAMIYRFKAEKAEKDLARMRDAQLARDHARAVRRAKRKGKREIVEVMKTRASQFQEDDYIFEREMELMKGGMRDHAHAEATIPPIDGKIQGFWDPIPVSPDTVETMTDFAGDDEKVNFPADAFGASLSGSFNFDLAIPRFTLGFKVCAVTSRLSVFLLRFLPDSY</sequence>
<name>A0A8S9HQF5_BRACR</name>
<feature type="region of interest" description="Disordered" evidence="2">
    <location>
        <begin position="388"/>
        <end position="419"/>
    </location>
</feature>